<dbReference type="GO" id="GO:0000978">
    <property type="term" value="F:RNA polymerase II cis-regulatory region sequence-specific DNA binding"/>
    <property type="evidence" value="ECO:0007669"/>
    <property type="project" value="TreeGrafter"/>
</dbReference>
<feature type="region of interest" description="Disordered" evidence="7">
    <location>
        <begin position="1"/>
        <end position="22"/>
    </location>
</feature>
<dbReference type="STRING" id="60517.A0A0R3WBZ9"/>
<dbReference type="GO" id="GO:0030154">
    <property type="term" value="P:cell differentiation"/>
    <property type="evidence" value="ECO:0007669"/>
    <property type="project" value="TreeGrafter"/>
</dbReference>
<dbReference type="Pfam" id="PF00046">
    <property type="entry name" value="Homeodomain"/>
    <property type="match status" value="1"/>
</dbReference>
<feature type="DNA-binding region" description="Homeobox" evidence="5">
    <location>
        <begin position="66"/>
        <end position="125"/>
    </location>
</feature>
<dbReference type="PRINTS" id="PR00031">
    <property type="entry name" value="HTHREPRESSR"/>
</dbReference>
<dbReference type="PANTHER" id="PTHR24340:SF82">
    <property type="entry name" value="HOMEOBOX PROTEIN VND"/>
    <property type="match status" value="1"/>
</dbReference>
<dbReference type="AlphaFoldDB" id="A0A0R3WBZ9"/>
<evidence type="ECO:0000313" key="11">
    <source>
        <dbReference type="WBParaSite" id="TASK_0000819601-mRNA-1"/>
    </source>
</evidence>
<feature type="domain" description="Homeobox" evidence="8">
    <location>
        <begin position="64"/>
        <end position="124"/>
    </location>
</feature>
<evidence type="ECO:0000256" key="4">
    <source>
        <dbReference type="ARBA" id="ARBA00023242"/>
    </source>
</evidence>
<dbReference type="InterPro" id="IPR050394">
    <property type="entry name" value="Homeobox_NK-like"/>
</dbReference>
<organism evidence="11">
    <name type="scientific">Taenia asiatica</name>
    <name type="common">Asian tapeworm</name>
    <dbReference type="NCBI Taxonomy" id="60517"/>
    <lineage>
        <taxon>Eukaryota</taxon>
        <taxon>Metazoa</taxon>
        <taxon>Spiralia</taxon>
        <taxon>Lophotrochozoa</taxon>
        <taxon>Platyhelminthes</taxon>
        <taxon>Cestoda</taxon>
        <taxon>Eucestoda</taxon>
        <taxon>Cyclophyllidea</taxon>
        <taxon>Taeniidae</taxon>
        <taxon>Taenia</taxon>
    </lineage>
</organism>
<evidence type="ECO:0000256" key="3">
    <source>
        <dbReference type="ARBA" id="ARBA00023155"/>
    </source>
</evidence>
<keyword evidence="10" id="KW-1185">Reference proteome</keyword>
<dbReference type="InterPro" id="IPR000047">
    <property type="entry name" value="HTH_motif"/>
</dbReference>
<evidence type="ECO:0000256" key="1">
    <source>
        <dbReference type="ARBA" id="ARBA00004123"/>
    </source>
</evidence>
<keyword evidence="3 5" id="KW-0371">Homeobox</keyword>
<dbReference type="SMART" id="SM00389">
    <property type="entry name" value="HOX"/>
    <property type="match status" value="1"/>
</dbReference>
<comment type="subcellular location">
    <subcellularLocation>
        <location evidence="1 5 6">Nucleus</location>
    </subcellularLocation>
</comment>
<dbReference type="PROSITE" id="PS00027">
    <property type="entry name" value="HOMEOBOX_1"/>
    <property type="match status" value="1"/>
</dbReference>
<sequence>MLPNPKSLMHPNHRALTPPPRQANVKNRANFVSLQNFLPQHQLFSHPLPGGKPDLEGAGLVDFQSQSKRRILFNKYQIAELEKRFKVQRYLTAQEREELARAIGLTPTQVKIWFQNHRYKIKRSGDDAAAAAAATDFVVPSKFLPLKHVSLTTDDSKVDTFDGLLNPFLRPKFPQTSTVMHKSHQQC</sequence>
<dbReference type="Proteomes" id="UP000282613">
    <property type="component" value="Unassembled WGS sequence"/>
</dbReference>
<dbReference type="InterPro" id="IPR001356">
    <property type="entry name" value="HD"/>
</dbReference>
<dbReference type="InterPro" id="IPR020479">
    <property type="entry name" value="HD_metazoa"/>
</dbReference>
<dbReference type="OrthoDB" id="3137333at2759"/>
<accession>A0A0R3WBZ9</accession>
<evidence type="ECO:0000256" key="7">
    <source>
        <dbReference type="SAM" id="MobiDB-lite"/>
    </source>
</evidence>
<evidence type="ECO:0000259" key="8">
    <source>
        <dbReference type="PROSITE" id="PS50071"/>
    </source>
</evidence>
<dbReference type="CDD" id="cd00086">
    <property type="entry name" value="homeodomain"/>
    <property type="match status" value="1"/>
</dbReference>
<dbReference type="GO" id="GO:0000981">
    <property type="term" value="F:DNA-binding transcription factor activity, RNA polymerase II-specific"/>
    <property type="evidence" value="ECO:0007669"/>
    <property type="project" value="InterPro"/>
</dbReference>
<dbReference type="InterPro" id="IPR017970">
    <property type="entry name" value="Homeobox_CS"/>
</dbReference>
<gene>
    <name evidence="9" type="ORF">TASK_LOCUS8197</name>
</gene>
<dbReference type="PANTHER" id="PTHR24340">
    <property type="entry name" value="HOMEOBOX PROTEIN NKX"/>
    <property type="match status" value="1"/>
</dbReference>
<dbReference type="EMBL" id="UYRS01018746">
    <property type="protein sequence ID" value="VDK39745.1"/>
    <property type="molecule type" value="Genomic_DNA"/>
</dbReference>
<proteinExistence type="predicted"/>
<evidence type="ECO:0000256" key="5">
    <source>
        <dbReference type="PROSITE-ProRule" id="PRU00108"/>
    </source>
</evidence>
<evidence type="ECO:0000313" key="10">
    <source>
        <dbReference type="Proteomes" id="UP000282613"/>
    </source>
</evidence>
<name>A0A0R3WBZ9_TAEAS</name>
<dbReference type="GO" id="GO:0005634">
    <property type="term" value="C:nucleus"/>
    <property type="evidence" value="ECO:0007669"/>
    <property type="project" value="UniProtKB-SubCell"/>
</dbReference>
<keyword evidence="4 5" id="KW-0539">Nucleus</keyword>
<dbReference type="PRINTS" id="PR00024">
    <property type="entry name" value="HOMEOBOX"/>
</dbReference>
<dbReference type="Gene3D" id="1.10.10.60">
    <property type="entry name" value="Homeodomain-like"/>
    <property type="match status" value="1"/>
</dbReference>
<dbReference type="InterPro" id="IPR009057">
    <property type="entry name" value="Homeodomain-like_sf"/>
</dbReference>
<reference evidence="11" key="1">
    <citation type="submission" date="2017-02" db="UniProtKB">
        <authorList>
            <consortium name="WormBaseParasite"/>
        </authorList>
    </citation>
    <scope>IDENTIFICATION</scope>
</reference>
<evidence type="ECO:0000256" key="6">
    <source>
        <dbReference type="RuleBase" id="RU000682"/>
    </source>
</evidence>
<dbReference type="PROSITE" id="PS50071">
    <property type="entry name" value="HOMEOBOX_2"/>
    <property type="match status" value="1"/>
</dbReference>
<protein>
    <submittedName>
        <fullName evidence="11">Homeobox domain-containing protein</fullName>
    </submittedName>
</protein>
<evidence type="ECO:0000313" key="9">
    <source>
        <dbReference type="EMBL" id="VDK39745.1"/>
    </source>
</evidence>
<keyword evidence="2 5" id="KW-0238">DNA-binding</keyword>
<reference evidence="9 10" key="2">
    <citation type="submission" date="2018-11" db="EMBL/GenBank/DDBJ databases">
        <authorList>
            <consortium name="Pathogen Informatics"/>
        </authorList>
    </citation>
    <scope>NUCLEOTIDE SEQUENCE [LARGE SCALE GENOMIC DNA]</scope>
</reference>
<dbReference type="SUPFAM" id="SSF46689">
    <property type="entry name" value="Homeodomain-like"/>
    <property type="match status" value="1"/>
</dbReference>
<dbReference type="WBParaSite" id="TASK_0000819601-mRNA-1">
    <property type="protein sequence ID" value="TASK_0000819601-mRNA-1"/>
    <property type="gene ID" value="TASK_0000819601"/>
</dbReference>
<evidence type="ECO:0000256" key="2">
    <source>
        <dbReference type="ARBA" id="ARBA00023125"/>
    </source>
</evidence>